<sequence length="304" mass="33893">MVTCCVPKKVRSRSSVNNSINSSISEERAVVELGTEAVEHIFEEAIDVVVEEVIQYIIEEVVGETVVDCVVKDLVEEVIAIESINDLESSKADETPSMDDFTLVGVLGKGSFRKVTLCQHKLSNRYVAIKSIHKSKIITSSKSVESLYSEKKIFEVVNNNPNPFLVNLFSCFQTNDYACFVVEYAAGGDLNWHIENEGAFTEPKAVFYAACVVLGVTYLHEHNIVYRDIKLNNLIMSTDGYIKIADYGLCKMNIGFGDRTASFCGTAEFVAPEILIDTSYTRSVDWWAFGILIYKMLVGEVNII</sequence>
<evidence type="ECO:0000256" key="1">
    <source>
        <dbReference type="ARBA" id="ARBA00022527"/>
    </source>
</evidence>
<evidence type="ECO:0000313" key="7">
    <source>
        <dbReference type="EMBL" id="VVC29328.1"/>
    </source>
</evidence>
<dbReference type="Pfam" id="PF00069">
    <property type="entry name" value="Pkinase"/>
    <property type="match status" value="1"/>
</dbReference>
<evidence type="ECO:0000313" key="8">
    <source>
        <dbReference type="Proteomes" id="UP000325440"/>
    </source>
</evidence>
<feature type="domain" description="Protein kinase" evidence="6">
    <location>
        <begin position="101"/>
        <end position="304"/>
    </location>
</feature>
<keyword evidence="3" id="KW-0547">Nucleotide-binding</keyword>
<dbReference type="PROSITE" id="PS00108">
    <property type="entry name" value="PROTEIN_KINASE_ST"/>
    <property type="match status" value="1"/>
</dbReference>
<dbReference type="InterPro" id="IPR000719">
    <property type="entry name" value="Prot_kinase_dom"/>
</dbReference>
<dbReference type="SUPFAM" id="SSF56112">
    <property type="entry name" value="Protein kinase-like (PK-like)"/>
    <property type="match status" value="1"/>
</dbReference>
<dbReference type="AlphaFoldDB" id="A0A5E4MG41"/>
<dbReference type="FunFam" id="1.10.510.10:FF:000551">
    <property type="entry name" value="Non-specific serine/threonine protein kinase"/>
    <property type="match status" value="1"/>
</dbReference>
<organism evidence="7 8">
    <name type="scientific">Cinara cedri</name>
    <dbReference type="NCBI Taxonomy" id="506608"/>
    <lineage>
        <taxon>Eukaryota</taxon>
        <taxon>Metazoa</taxon>
        <taxon>Ecdysozoa</taxon>
        <taxon>Arthropoda</taxon>
        <taxon>Hexapoda</taxon>
        <taxon>Insecta</taxon>
        <taxon>Pterygota</taxon>
        <taxon>Neoptera</taxon>
        <taxon>Paraneoptera</taxon>
        <taxon>Hemiptera</taxon>
        <taxon>Sternorrhyncha</taxon>
        <taxon>Aphidomorpha</taxon>
        <taxon>Aphidoidea</taxon>
        <taxon>Aphididae</taxon>
        <taxon>Lachninae</taxon>
        <taxon>Cinara</taxon>
    </lineage>
</organism>
<evidence type="ECO:0000256" key="5">
    <source>
        <dbReference type="ARBA" id="ARBA00022840"/>
    </source>
</evidence>
<dbReference type="Proteomes" id="UP000325440">
    <property type="component" value="Unassembled WGS sequence"/>
</dbReference>
<dbReference type="InterPro" id="IPR008271">
    <property type="entry name" value="Ser/Thr_kinase_AS"/>
</dbReference>
<proteinExistence type="predicted"/>
<dbReference type="Gene3D" id="1.10.510.10">
    <property type="entry name" value="Transferase(Phosphotransferase) domain 1"/>
    <property type="match status" value="1"/>
</dbReference>
<dbReference type="OrthoDB" id="63267at2759"/>
<name>A0A5E4MG41_9HEMI</name>
<reference evidence="7 8" key="1">
    <citation type="submission" date="2019-08" db="EMBL/GenBank/DDBJ databases">
        <authorList>
            <person name="Alioto T."/>
            <person name="Alioto T."/>
            <person name="Gomez Garrido J."/>
        </authorList>
    </citation>
    <scope>NUCLEOTIDE SEQUENCE [LARGE SCALE GENOMIC DNA]</scope>
</reference>
<keyword evidence="8" id="KW-1185">Reference proteome</keyword>
<gene>
    <name evidence="7" type="ORF">CINCED_3A017204</name>
</gene>
<evidence type="ECO:0000256" key="3">
    <source>
        <dbReference type="ARBA" id="ARBA00022741"/>
    </source>
</evidence>
<dbReference type="SMART" id="SM00220">
    <property type="entry name" value="S_TKc"/>
    <property type="match status" value="1"/>
</dbReference>
<dbReference type="EMBL" id="CABPRJ010000490">
    <property type="protein sequence ID" value="VVC29328.1"/>
    <property type="molecule type" value="Genomic_DNA"/>
</dbReference>
<keyword evidence="4 7" id="KW-0418">Kinase</keyword>
<evidence type="ECO:0000256" key="2">
    <source>
        <dbReference type="ARBA" id="ARBA00022679"/>
    </source>
</evidence>
<dbReference type="GO" id="GO:0005524">
    <property type="term" value="F:ATP binding"/>
    <property type="evidence" value="ECO:0007669"/>
    <property type="project" value="UniProtKB-KW"/>
</dbReference>
<dbReference type="PROSITE" id="PS50011">
    <property type="entry name" value="PROTEIN_KINASE_DOM"/>
    <property type="match status" value="1"/>
</dbReference>
<keyword evidence="1" id="KW-0723">Serine/threonine-protein kinase</keyword>
<keyword evidence="5" id="KW-0067">ATP-binding</keyword>
<dbReference type="Gene3D" id="3.30.200.20">
    <property type="entry name" value="Phosphorylase Kinase, domain 1"/>
    <property type="match status" value="1"/>
</dbReference>
<dbReference type="PANTHER" id="PTHR24351">
    <property type="entry name" value="RIBOSOMAL PROTEIN S6 KINASE"/>
    <property type="match status" value="1"/>
</dbReference>
<accession>A0A5E4MG41</accession>
<evidence type="ECO:0000259" key="6">
    <source>
        <dbReference type="PROSITE" id="PS50011"/>
    </source>
</evidence>
<keyword evidence="2" id="KW-0808">Transferase</keyword>
<protein>
    <submittedName>
        <fullName evidence="7">Protein kinase domain,Protein kinase-like domain,Serine/threonine-protein kinase, active site</fullName>
    </submittedName>
</protein>
<dbReference type="GO" id="GO:0004674">
    <property type="term" value="F:protein serine/threonine kinase activity"/>
    <property type="evidence" value="ECO:0007669"/>
    <property type="project" value="UniProtKB-KW"/>
</dbReference>
<dbReference type="InterPro" id="IPR011009">
    <property type="entry name" value="Kinase-like_dom_sf"/>
</dbReference>
<evidence type="ECO:0000256" key="4">
    <source>
        <dbReference type="ARBA" id="ARBA00022777"/>
    </source>
</evidence>